<feature type="transmembrane region" description="Helical" evidence="6">
    <location>
        <begin position="128"/>
        <end position="150"/>
    </location>
</feature>
<evidence type="ECO:0000313" key="8">
    <source>
        <dbReference type="EMBL" id="OBT96314.2"/>
    </source>
</evidence>
<proteinExistence type="inferred from homology"/>
<evidence type="ECO:0000256" key="6">
    <source>
        <dbReference type="SAM" id="Phobius"/>
    </source>
</evidence>
<dbReference type="PANTHER" id="PTHR33048">
    <property type="entry name" value="PTH11-LIKE INTEGRAL MEMBRANE PROTEIN (AFU_ORTHOLOGUE AFUA_5G11245)"/>
    <property type="match status" value="1"/>
</dbReference>
<dbReference type="RefSeq" id="XP_059319674.1">
    <property type="nucleotide sequence ID" value="XM_059463730.1"/>
</dbReference>
<feature type="transmembrane region" description="Helical" evidence="6">
    <location>
        <begin position="210"/>
        <end position="230"/>
    </location>
</feature>
<keyword evidence="3 6" id="KW-1133">Transmembrane helix</keyword>
<comment type="similarity">
    <text evidence="5">Belongs to the SAT4 family.</text>
</comment>
<dbReference type="InterPro" id="IPR052337">
    <property type="entry name" value="SAT4-like"/>
</dbReference>
<feature type="transmembrane region" description="Helical" evidence="6">
    <location>
        <begin position="250"/>
        <end position="269"/>
    </location>
</feature>
<feature type="transmembrane region" description="Helical" evidence="6">
    <location>
        <begin position="6"/>
        <end position="29"/>
    </location>
</feature>
<feature type="transmembrane region" description="Helical" evidence="6">
    <location>
        <begin position="170"/>
        <end position="198"/>
    </location>
</feature>
<evidence type="ECO:0000256" key="1">
    <source>
        <dbReference type="ARBA" id="ARBA00004141"/>
    </source>
</evidence>
<reference evidence="8 9" key="1">
    <citation type="submission" date="2016-03" db="EMBL/GenBank/DDBJ databases">
        <title>Comparative genomics of Pseudogymnoascus destructans, the fungus causing white-nose syndrome of bats.</title>
        <authorList>
            <person name="Palmer J.M."/>
            <person name="Drees K.P."/>
            <person name="Foster J.T."/>
            <person name="Lindner D.L."/>
        </authorList>
    </citation>
    <scope>NUCLEOTIDE SEQUENCE [LARGE SCALE GENOMIC DNA]</scope>
    <source>
        <strain evidence="8 9">UAMH 10579</strain>
    </source>
</reference>
<dbReference type="STRING" id="342668.A0A1B8GKF7"/>
<dbReference type="GO" id="GO:0016020">
    <property type="term" value="C:membrane"/>
    <property type="evidence" value="ECO:0007669"/>
    <property type="project" value="UniProtKB-SubCell"/>
</dbReference>
<dbReference type="AlphaFoldDB" id="A0A1B8GKF7"/>
<evidence type="ECO:0000256" key="5">
    <source>
        <dbReference type="ARBA" id="ARBA00038359"/>
    </source>
</evidence>
<dbReference type="Proteomes" id="UP000091956">
    <property type="component" value="Unassembled WGS sequence"/>
</dbReference>
<dbReference type="Pfam" id="PF20684">
    <property type="entry name" value="Fung_rhodopsin"/>
    <property type="match status" value="1"/>
</dbReference>
<protein>
    <recommendedName>
        <fullName evidence="7">Rhodopsin domain-containing protein</fullName>
    </recommendedName>
</protein>
<organism evidence="8 9">
    <name type="scientific">Pseudogymnoascus verrucosus</name>
    <dbReference type="NCBI Taxonomy" id="342668"/>
    <lineage>
        <taxon>Eukaryota</taxon>
        <taxon>Fungi</taxon>
        <taxon>Dikarya</taxon>
        <taxon>Ascomycota</taxon>
        <taxon>Pezizomycotina</taxon>
        <taxon>Leotiomycetes</taxon>
        <taxon>Thelebolales</taxon>
        <taxon>Thelebolaceae</taxon>
        <taxon>Pseudogymnoascus</taxon>
    </lineage>
</organism>
<gene>
    <name evidence="8" type="ORF">VE01_05742</name>
</gene>
<keyword evidence="2 6" id="KW-0812">Transmembrane</keyword>
<comment type="subcellular location">
    <subcellularLocation>
        <location evidence="1">Membrane</location>
        <topology evidence="1">Multi-pass membrane protein</topology>
    </subcellularLocation>
</comment>
<reference evidence="9" key="2">
    <citation type="journal article" date="2018" name="Nat. Commun.">
        <title>Extreme sensitivity to ultraviolet light in the fungal pathogen causing white-nose syndrome of bats.</title>
        <authorList>
            <person name="Palmer J.M."/>
            <person name="Drees K.P."/>
            <person name="Foster J.T."/>
            <person name="Lindner D.L."/>
        </authorList>
    </citation>
    <scope>NUCLEOTIDE SEQUENCE [LARGE SCALE GENOMIC DNA]</scope>
    <source>
        <strain evidence="9">UAMH 10579</strain>
    </source>
</reference>
<name>A0A1B8GKF7_9PEZI</name>
<dbReference type="EMBL" id="KV460229">
    <property type="protein sequence ID" value="OBT96314.2"/>
    <property type="molecule type" value="Genomic_DNA"/>
</dbReference>
<keyword evidence="4 6" id="KW-0472">Membrane</keyword>
<keyword evidence="9" id="KW-1185">Reference proteome</keyword>
<evidence type="ECO:0000259" key="7">
    <source>
        <dbReference type="Pfam" id="PF20684"/>
    </source>
</evidence>
<dbReference type="GeneID" id="28839128"/>
<evidence type="ECO:0000256" key="3">
    <source>
        <dbReference type="ARBA" id="ARBA00022989"/>
    </source>
</evidence>
<evidence type="ECO:0000256" key="2">
    <source>
        <dbReference type="ARBA" id="ARBA00022692"/>
    </source>
</evidence>
<dbReference type="PANTHER" id="PTHR33048:SF166">
    <property type="entry name" value="PTH11-LIKE INTEGRAL MEMBRANE PROTEIN"/>
    <property type="match status" value="1"/>
</dbReference>
<evidence type="ECO:0000313" key="9">
    <source>
        <dbReference type="Proteomes" id="UP000091956"/>
    </source>
</evidence>
<feature type="domain" description="Rhodopsin" evidence="7">
    <location>
        <begin position="26"/>
        <end position="268"/>
    </location>
</feature>
<accession>A0A1B8GKF7</accession>
<dbReference type="InterPro" id="IPR049326">
    <property type="entry name" value="Rhodopsin_dom_fungi"/>
</dbReference>
<sequence>MDYEKKKSMIILGVLGFASALIMVTRLAMRKVRGQRFDISDYLTMGAIACLAARCSFATVIVLWGNNNLTSAYRASKLFDATEIYQREIGSKVTLCDRVFHSTYFWIQKSVVLILYQRMLGCLIWPRLIINFYWGFLAVSYVVVQIWTFVECTPFHLYWQVVPDPGQCAAGAIQLIVFVSLNMVTDAMLIGLPMPYLFRMKRPLKQRLSLVGLFSIGFTLLAIGFVRLPINYDRNYNHSRTHEANRTTLGTVEMFAAAIVANVPTLFTLRPRHPTTHITAASHSPHYTDTTGFRQVRDLDIITDNSIKLQHVHVEDMGESGEFGKISEESHASNDIIHVIGNAI</sequence>
<feature type="transmembrane region" description="Helical" evidence="6">
    <location>
        <begin position="41"/>
        <end position="64"/>
    </location>
</feature>
<evidence type="ECO:0000256" key="4">
    <source>
        <dbReference type="ARBA" id="ARBA00023136"/>
    </source>
</evidence>